<dbReference type="AlphaFoldDB" id="A0A7G6X4B5"/>
<dbReference type="CDD" id="cd06267">
    <property type="entry name" value="PBP1_LacI_sugar_binding-like"/>
    <property type="match status" value="1"/>
</dbReference>
<dbReference type="PROSITE" id="PS50932">
    <property type="entry name" value="HTH_LACI_2"/>
    <property type="match status" value="1"/>
</dbReference>
<evidence type="ECO:0000313" key="6">
    <source>
        <dbReference type="EMBL" id="QNE21080.1"/>
    </source>
</evidence>
<evidence type="ECO:0000256" key="1">
    <source>
        <dbReference type="ARBA" id="ARBA00023015"/>
    </source>
</evidence>
<dbReference type="Pfam" id="PF00532">
    <property type="entry name" value="Peripla_BP_1"/>
    <property type="match status" value="1"/>
</dbReference>
<dbReference type="Gene3D" id="3.40.50.2300">
    <property type="match status" value="2"/>
</dbReference>
<gene>
    <name evidence="6" type="ORF">F1D05_28180</name>
</gene>
<keyword evidence="2" id="KW-0238">DNA-binding</keyword>
<dbReference type="SUPFAM" id="SSF53822">
    <property type="entry name" value="Periplasmic binding protein-like I"/>
    <property type="match status" value="1"/>
</dbReference>
<accession>A0A7G6X4B5</accession>
<dbReference type="InterPro" id="IPR000843">
    <property type="entry name" value="HTH_LacI"/>
</dbReference>
<evidence type="ECO:0000313" key="7">
    <source>
        <dbReference type="Proteomes" id="UP000515563"/>
    </source>
</evidence>
<evidence type="ECO:0000256" key="3">
    <source>
        <dbReference type="ARBA" id="ARBA00023163"/>
    </source>
</evidence>
<protein>
    <submittedName>
        <fullName evidence="6">LacI family transcriptional regulator</fullName>
    </submittedName>
</protein>
<dbReference type="Gene3D" id="1.10.260.40">
    <property type="entry name" value="lambda repressor-like DNA-binding domains"/>
    <property type="match status" value="1"/>
</dbReference>
<evidence type="ECO:0000256" key="2">
    <source>
        <dbReference type="ARBA" id="ARBA00023125"/>
    </source>
</evidence>
<dbReference type="InterPro" id="IPR010982">
    <property type="entry name" value="Lambda_DNA-bd_dom_sf"/>
</dbReference>
<name>A0A7G6X4B5_9ACTN</name>
<reference evidence="6 7" key="2">
    <citation type="journal article" date="2020" name="Microbiol. Resour. Announc.">
        <title>Antarctic desert soil bacteria exhibit high novel natural product potential, evaluated through long-read genome sequencing and comparative genomics.</title>
        <authorList>
            <person name="Benaud N."/>
            <person name="Edwards R.J."/>
            <person name="Amos T.G."/>
            <person name="D'Agostino P.M."/>
            <person name="Gutierrez-Chavez C."/>
            <person name="Montgomery K."/>
            <person name="Nicetic I."/>
            <person name="Ferrari B.C."/>
        </authorList>
    </citation>
    <scope>NUCLEOTIDE SEQUENCE [LARGE SCALE GENOMIC DNA]</scope>
    <source>
        <strain evidence="6 7">SPB151</strain>
    </source>
</reference>
<dbReference type="RefSeq" id="WP_185443485.1">
    <property type="nucleotide sequence ID" value="NZ_CP043661.1"/>
</dbReference>
<evidence type="ECO:0000259" key="5">
    <source>
        <dbReference type="PROSITE" id="PS50932"/>
    </source>
</evidence>
<feature type="domain" description="HTH lacI-type" evidence="5">
    <location>
        <begin position="8"/>
        <end position="62"/>
    </location>
</feature>
<evidence type="ECO:0000256" key="4">
    <source>
        <dbReference type="SAM" id="MobiDB-lite"/>
    </source>
</evidence>
<dbReference type="Proteomes" id="UP000515563">
    <property type="component" value="Chromosome"/>
</dbReference>
<dbReference type="PANTHER" id="PTHR30146:SF109">
    <property type="entry name" value="HTH-TYPE TRANSCRIPTIONAL REGULATOR GALS"/>
    <property type="match status" value="1"/>
</dbReference>
<dbReference type="KEGG" id="kqi:F1D05_28180"/>
<feature type="region of interest" description="Disordered" evidence="4">
    <location>
        <begin position="298"/>
        <end position="330"/>
    </location>
</feature>
<dbReference type="InterPro" id="IPR028082">
    <property type="entry name" value="Peripla_BP_I"/>
</dbReference>
<keyword evidence="3" id="KW-0804">Transcription</keyword>
<dbReference type="EMBL" id="CP043661">
    <property type="protein sequence ID" value="QNE21080.1"/>
    <property type="molecule type" value="Genomic_DNA"/>
</dbReference>
<keyword evidence="7" id="KW-1185">Reference proteome</keyword>
<proteinExistence type="predicted"/>
<dbReference type="PANTHER" id="PTHR30146">
    <property type="entry name" value="LACI-RELATED TRANSCRIPTIONAL REPRESSOR"/>
    <property type="match status" value="1"/>
</dbReference>
<dbReference type="CDD" id="cd01392">
    <property type="entry name" value="HTH_LacI"/>
    <property type="match status" value="1"/>
</dbReference>
<dbReference type="GO" id="GO:0003700">
    <property type="term" value="F:DNA-binding transcription factor activity"/>
    <property type="evidence" value="ECO:0007669"/>
    <property type="project" value="TreeGrafter"/>
</dbReference>
<dbReference type="InterPro" id="IPR001761">
    <property type="entry name" value="Peripla_BP/Lac1_sug-bd_dom"/>
</dbReference>
<dbReference type="SMART" id="SM00354">
    <property type="entry name" value="HTH_LACI"/>
    <property type="match status" value="1"/>
</dbReference>
<sequence length="330" mass="35157">MARRDRPATMEDVASLAGVSRALVSIVYRDAPGASEATRARVLAAGTKLGYRPDHRARLLGRTRTRLLGVTFDVRQPFHGDLVESLYTAAESAGYELALSAVAPTRDEPRAIQSLLDYRCEALILLGPMLAPSALASLAADQPVIVVARKVSAAGVDVVRTDDTAGARLATEHLIGLGHTEIAHIDGARSPGATDRRASYRTTMRRAGLTPLVIPAGPTENDGALAAKQLLDTHPTVTAVFTFNDRSAVGFLDTVRQSRQVPTELSVIGYDDTTIAALSHINLTTIAQNTPALADQALQQAHSRTTTSDHTTPTPIAPRLVRRTTTGPRL</sequence>
<keyword evidence="1" id="KW-0805">Transcription regulation</keyword>
<organism evidence="6 7">
    <name type="scientific">Kribbella qitaiheensis</name>
    <dbReference type="NCBI Taxonomy" id="1544730"/>
    <lineage>
        <taxon>Bacteria</taxon>
        <taxon>Bacillati</taxon>
        <taxon>Actinomycetota</taxon>
        <taxon>Actinomycetes</taxon>
        <taxon>Propionibacteriales</taxon>
        <taxon>Kribbellaceae</taxon>
        <taxon>Kribbella</taxon>
    </lineage>
</organism>
<reference evidence="7" key="1">
    <citation type="submission" date="2019-09" db="EMBL/GenBank/DDBJ databases">
        <title>Antimicrobial potential of Antarctic Bacteria.</title>
        <authorList>
            <person name="Benaud N."/>
            <person name="Edwards R.J."/>
            <person name="Ferrari B.C."/>
        </authorList>
    </citation>
    <scope>NUCLEOTIDE SEQUENCE [LARGE SCALE GENOMIC DNA]</scope>
    <source>
        <strain evidence="7">SPB151</strain>
    </source>
</reference>
<dbReference type="GO" id="GO:0000976">
    <property type="term" value="F:transcription cis-regulatory region binding"/>
    <property type="evidence" value="ECO:0007669"/>
    <property type="project" value="TreeGrafter"/>
</dbReference>
<dbReference type="SUPFAM" id="SSF47413">
    <property type="entry name" value="lambda repressor-like DNA-binding domains"/>
    <property type="match status" value="1"/>
</dbReference>
<feature type="compositionally biased region" description="Low complexity" evidence="4">
    <location>
        <begin position="302"/>
        <end position="314"/>
    </location>
</feature>
<dbReference type="Pfam" id="PF00356">
    <property type="entry name" value="LacI"/>
    <property type="match status" value="1"/>
</dbReference>